<dbReference type="AlphaFoldDB" id="A0A9K3GLQ3"/>
<dbReference type="InterPro" id="IPR011043">
    <property type="entry name" value="Gal_Oxase/kelch_b-propeller"/>
</dbReference>
<protein>
    <recommendedName>
        <fullName evidence="3">Kelch-type beta propeller</fullName>
    </recommendedName>
</protein>
<dbReference type="EMBL" id="BDIP01003343">
    <property type="protein sequence ID" value="GIQ87583.1"/>
    <property type="molecule type" value="Genomic_DNA"/>
</dbReference>
<proteinExistence type="predicted"/>
<reference evidence="1 2" key="1">
    <citation type="journal article" date="2018" name="PLoS ONE">
        <title>The draft genome of Kipferlia bialata reveals reductive genome evolution in fornicate parasites.</title>
        <authorList>
            <person name="Tanifuji G."/>
            <person name="Takabayashi S."/>
            <person name="Kume K."/>
            <person name="Takagi M."/>
            <person name="Nakayama T."/>
            <person name="Kamikawa R."/>
            <person name="Inagaki Y."/>
            <person name="Hashimoto T."/>
        </authorList>
    </citation>
    <scope>NUCLEOTIDE SEQUENCE [LARGE SCALE GENOMIC DNA]</scope>
    <source>
        <strain evidence="1">NY0173</strain>
    </source>
</reference>
<evidence type="ECO:0008006" key="3">
    <source>
        <dbReference type="Google" id="ProtNLM"/>
    </source>
</evidence>
<organism evidence="1 2">
    <name type="scientific">Kipferlia bialata</name>
    <dbReference type="NCBI Taxonomy" id="797122"/>
    <lineage>
        <taxon>Eukaryota</taxon>
        <taxon>Metamonada</taxon>
        <taxon>Carpediemonas-like organisms</taxon>
        <taxon>Kipferlia</taxon>
    </lineage>
</organism>
<name>A0A9K3GLQ3_9EUKA</name>
<dbReference type="Gene3D" id="2.120.10.80">
    <property type="entry name" value="Kelch-type beta propeller"/>
    <property type="match status" value="1"/>
</dbReference>
<dbReference type="InterPro" id="IPR015915">
    <property type="entry name" value="Kelch-typ_b-propeller"/>
</dbReference>
<dbReference type="Proteomes" id="UP000265618">
    <property type="component" value="Unassembled WGS sequence"/>
</dbReference>
<accession>A0A9K3GLQ3</accession>
<sequence>MSLSAVLPCVMYTFNDDGTHTETVFKSPFTEPIPVYRDPLSYTTCSVNGEVWLLGPSPYNQRHSELFVLSLDTLEWTQIDTVKQNGQVWPPRVSYPVSRVFRQKWYVYDLLDEKDLPSILDTETREWSKQDSSNKELPLSYDMLDGVISTASEGGKSMVLIGSEVLTELYTCTETRLERVCDVPFDIHSAYECSSAISLSQNNTLTLVWLGDAITGVGTDEGGTEEEYSDSDYTSADDTDDLEVNDRTLPVHVSCLDILSGELVRDSTILECGAEAAPGMCMISPTTVLIYGCRDGEALLMEVTEDIGYRE</sequence>
<gene>
    <name evidence="1" type="ORF">KIPB_009650</name>
</gene>
<dbReference type="SUPFAM" id="SSF50965">
    <property type="entry name" value="Galactose oxidase, central domain"/>
    <property type="match status" value="1"/>
</dbReference>
<comment type="caution">
    <text evidence="1">The sequence shown here is derived from an EMBL/GenBank/DDBJ whole genome shotgun (WGS) entry which is preliminary data.</text>
</comment>
<keyword evidence="2" id="KW-1185">Reference proteome</keyword>
<evidence type="ECO:0000313" key="2">
    <source>
        <dbReference type="Proteomes" id="UP000265618"/>
    </source>
</evidence>
<evidence type="ECO:0000313" key="1">
    <source>
        <dbReference type="EMBL" id="GIQ87583.1"/>
    </source>
</evidence>